<dbReference type="EMBL" id="CM047899">
    <property type="protein sequence ID" value="KAJ0103574.1"/>
    <property type="molecule type" value="Genomic_DNA"/>
</dbReference>
<accession>A0ACC1BX55</accession>
<comment type="caution">
    <text evidence="1">The sequence shown here is derived from an EMBL/GenBank/DDBJ whole genome shotgun (WGS) entry which is preliminary data.</text>
</comment>
<reference evidence="2" key="1">
    <citation type="journal article" date="2023" name="G3 (Bethesda)">
        <title>Genome assembly and association tests identify interacting loci associated with vigor, precocity, and sex in interspecific pistachio rootstocks.</title>
        <authorList>
            <person name="Palmer W."/>
            <person name="Jacygrad E."/>
            <person name="Sagayaradj S."/>
            <person name="Cavanaugh K."/>
            <person name="Han R."/>
            <person name="Bertier L."/>
            <person name="Beede B."/>
            <person name="Kafkas S."/>
            <person name="Golino D."/>
            <person name="Preece J."/>
            <person name="Michelmore R."/>
        </authorList>
    </citation>
    <scope>NUCLEOTIDE SEQUENCE [LARGE SCALE GENOMIC DNA]</scope>
</reference>
<organism evidence="1 2">
    <name type="scientific">Pistacia atlantica</name>
    <dbReference type="NCBI Taxonomy" id="434234"/>
    <lineage>
        <taxon>Eukaryota</taxon>
        <taxon>Viridiplantae</taxon>
        <taxon>Streptophyta</taxon>
        <taxon>Embryophyta</taxon>
        <taxon>Tracheophyta</taxon>
        <taxon>Spermatophyta</taxon>
        <taxon>Magnoliopsida</taxon>
        <taxon>eudicotyledons</taxon>
        <taxon>Gunneridae</taxon>
        <taxon>Pentapetalae</taxon>
        <taxon>rosids</taxon>
        <taxon>malvids</taxon>
        <taxon>Sapindales</taxon>
        <taxon>Anacardiaceae</taxon>
        <taxon>Pistacia</taxon>
    </lineage>
</organism>
<evidence type="ECO:0000313" key="2">
    <source>
        <dbReference type="Proteomes" id="UP001164250"/>
    </source>
</evidence>
<protein>
    <submittedName>
        <fullName evidence="1">Uncharacterized protein</fullName>
    </submittedName>
</protein>
<keyword evidence="2" id="KW-1185">Reference proteome</keyword>
<sequence>MATSKVRLKLLIDTKGKKVLFAEAGKDFVDFLFYIFSLPVGTVVKLLEREDLGGLP</sequence>
<dbReference type="Proteomes" id="UP001164250">
    <property type="component" value="Chromosome 3"/>
</dbReference>
<proteinExistence type="predicted"/>
<gene>
    <name evidence="1" type="ORF">Patl1_06259</name>
</gene>
<evidence type="ECO:0000313" key="1">
    <source>
        <dbReference type="EMBL" id="KAJ0103574.1"/>
    </source>
</evidence>
<name>A0ACC1BX55_9ROSI</name>